<dbReference type="EMBL" id="PDCK01000044">
    <property type="protein sequence ID" value="PRQ27450.1"/>
    <property type="molecule type" value="Genomic_DNA"/>
</dbReference>
<dbReference type="AlphaFoldDB" id="A0A2P6PZT5"/>
<comment type="caution">
    <text evidence="2">The sequence shown here is derived from an EMBL/GenBank/DDBJ whole genome shotgun (WGS) entry which is preliminary data.</text>
</comment>
<sequence>MKRKDLSFDDMSSPSSKSRRLDANFIGAVNGDGSSAFQVLDQTPPQNRPLKRKEAFDDLSPHFSKSRRLDADLFSTMAEDQSGGIEALEQRLAQEQALACPSEMQKGALPMEPLALPEENEKALVIYNPANTFYKTPASKDFSIIVNSDLIPGLRDHIFTQGSLKWSNPVEAEQSDREDSNGCLAIVPWVESNWPPSSSSETQAAGLSEPMQAEEVEMMDTDDNSSDGSKSSELGGMMDGSFELQRWQQQQQLHCMEPQLLNNTITPITW</sequence>
<evidence type="ECO:0000256" key="1">
    <source>
        <dbReference type="SAM" id="MobiDB-lite"/>
    </source>
</evidence>
<protein>
    <submittedName>
        <fullName evidence="2">Uncharacterized protein</fullName>
    </submittedName>
</protein>
<evidence type="ECO:0000313" key="2">
    <source>
        <dbReference type="EMBL" id="PRQ27450.1"/>
    </source>
</evidence>
<gene>
    <name evidence="2" type="ORF">RchiOBHm_Chr6g0305451</name>
</gene>
<reference evidence="2 3" key="1">
    <citation type="journal article" date="2018" name="Nat. Genet.">
        <title>The Rosa genome provides new insights in the design of modern roses.</title>
        <authorList>
            <person name="Bendahmane M."/>
        </authorList>
    </citation>
    <scope>NUCLEOTIDE SEQUENCE [LARGE SCALE GENOMIC DNA]</scope>
    <source>
        <strain evidence="3">cv. Old Blush</strain>
    </source>
</reference>
<dbReference type="Proteomes" id="UP000238479">
    <property type="component" value="Chromosome 6"/>
</dbReference>
<dbReference type="Gramene" id="PRQ27450">
    <property type="protein sequence ID" value="PRQ27450"/>
    <property type="gene ID" value="RchiOBHm_Chr6g0305451"/>
</dbReference>
<dbReference type="STRING" id="74649.A0A2P6PZT5"/>
<feature type="region of interest" description="Disordered" evidence="1">
    <location>
        <begin position="1"/>
        <end position="20"/>
    </location>
</feature>
<dbReference type="OMA" id="NSAPVEW"/>
<accession>A0A2P6PZT5</accession>
<dbReference type="PANTHER" id="PTHR35510:SF4">
    <property type="match status" value="1"/>
</dbReference>
<dbReference type="PANTHER" id="PTHR35510">
    <property type="entry name" value="DBH-LIKE MONOOXYGENASE"/>
    <property type="match status" value="1"/>
</dbReference>
<organism evidence="2 3">
    <name type="scientific">Rosa chinensis</name>
    <name type="common">China rose</name>
    <dbReference type="NCBI Taxonomy" id="74649"/>
    <lineage>
        <taxon>Eukaryota</taxon>
        <taxon>Viridiplantae</taxon>
        <taxon>Streptophyta</taxon>
        <taxon>Embryophyta</taxon>
        <taxon>Tracheophyta</taxon>
        <taxon>Spermatophyta</taxon>
        <taxon>Magnoliopsida</taxon>
        <taxon>eudicotyledons</taxon>
        <taxon>Gunneridae</taxon>
        <taxon>Pentapetalae</taxon>
        <taxon>rosids</taxon>
        <taxon>fabids</taxon>
        <taxon>Rosales</taxon>
        <taxon>Rosaceae</taxon>
        <taxon>Rosoideae</taxon>
        <taxon>Rosoideae incertae sedis</taxon>
        <taxon>Rosa</taxon>
    </lineage>
</organism>
<keyword evidence="3" id="KW-1185">Reference proteome</keyword>
<evidence type="ECO:0000313" key="3">
    <source>
        <dbReference type="Proteomes" id="UP000238479"/>
    </source>
</evidence>
<name>A0A2P6PZT5_ROSCH</name>
<proteinExistence type="predicted"/>
<dbReference type="OrthoDB" id="1937743at2759"/>